<name>A0A060BX72_9DEIO</name>
<protein>
    <submittedName>
        <fullName evidence="1">CAZy families CBM50 protein</fullName>
    </submittedName>
</protein>
<dbReference type="EMBL" id="KF117838">
    <property type="protein sequence ID" value="AIA85096.1"/>
    <property type="molecule type" value="Genomic_DNA"/>
</dbReference>
<accession>A0A060BX72</accession>
<dbReference type="SUPFAM" id="SSF51261">
    <property type="entry name" value="Duplicated hybrid motif"/>
    <property type="match status" value="1"/>
</dbReference>
<dbReference type="InterPro" id="IPR011055">
    <property type="entry name" value="Dup_hybrid_motif"/>
</dbReference>
<reference evidence="1" key="1">
    <citation type="journal article" date="2013" name="Environ. Microbiol.">
        <title>Seasonally variable intestinal metagenomes of the red palm weevil (Rhynchophorus ferrugineus).</title>
        <authorList>
            <person name="Jia S."/>
            <person name="Zhang X."/>
            <person name="Zhang G."/>
            <person name="Yin A."/>
            <person name="Zhang S."/>
            <person name="Li F."/>
            <person name="Wang L."/>
            <person name="Zhao D."/>
            <person name="Yun Q."/>
            <person name="Tala"/>
            <person name="Wang J."/>
            <person name="Sun G."/>
            <person name="Baabdullah M."/>
            <person name="Yu X."/>
            <person name="Hu S."/>
            <person name="Al-Mssallem I.S."/>
            <person name="Yu J."/>
        </authorList>
    </citation>
    <scope>NUCLEOTIDE SEQUENCE</scope>
</reference>
<dbReference type="AlphaFoldDB" id="A0A060BX72"/>
<feature type="non-terminal residue" evidence="1">
    <location>
        <position position="1"/>
    </location>
</feature>
<proteinExistence type="predicted"/>
<evidence type="ECO:0000313" key="1">
    <source>
        <dbReference type="EMBL" id="AIA85096.1"/>
    </source>
</evidence>
<organism evidence="1">
    <name type="scientific">uncultured Deinococcus sp</name>
    <dbReference type="NCBI Taxonomy" id="158789"/>
    <lineage>
        <taxon>Bacteria</taxon>
        <taxon>Thermotogati</taxon>
        <taxon>Deinococcota</taxon>
        <taxon>Deinococci</taxon>
        <taxon>Deinococcales</taxon>
        <taxon>Deinococcaceae</taxon>
        <taxon>Deinococcus</taxon>
        <taxon>environmental samples</taxon>
    </lineage>
</organism>
<feature type="non-terminal residue" evidence="1">
    <location>
        <position position="139"/>
    </location>
</feature>
<sequence>LLSCPLPDTPNQYFAYLPVPALIAPNSYWLTVVYTATNGMALSQSWPVAVAEGDYELQELDLPPDRGALLTEDIQLPELEKVNAVWSQRTPMLYWTQPFSRPVSAEYPTTSPFGTRRTYYTGGPVSYHDGQDFGVPAGV</sequence>